<protein>
    <submittedName>
        <fullName evidence="1">DUF2591 family protein</fullName>
    </submittedName>
</protein>
<name>A0AAW3Z1G5_9GAMM</name>
<dbReference type="AlphaFoldDB" id="A0AAW3Z1G5"/>
<proteinExistence type="predicted"/>
<sequence>MKLKTSELTGKALDYAVAICEGWDLDSLIENLENIPEYSTEWSECGPLITEYSTELTHWNESEWSSRMAGCTSEPSGETPQIAICRAIAVAYLDEEIDIPDELLEPEGK</sequence>
<gene>
    <name evidence="1" type="ORF">ID854_22010</name>
</gene>
<organism evidence="1">
    <name type="scientific">Xenorhabdus szentirmaii</name>
    <dbReference type="NCBI Taxonomy" id="290112"/>
    <lineage>
        <taxon>Bacteria</taxon>
        <taxon>Pseudomonadati</taxon>
        <taxon>Pseudomonadota</taxon>
        <taxon>Gammaproteobacteria</taxon>
        <taxon>Enterobacterales</taxon>
        <taxon>Morganellaceae</taxon>
        <taxon>Xenorhabdus</taxon>
    </lineage>
</organism>
<reference evidence="1" key="1">
    <citation type="submission" date="2020-09" db="EMBL/GenBank/DDBJ databases">
        <authorList>
            <person name="Palma L."/>
            <person name="Caballero P."/>
            <person name="Berry C."/>
            <person name="Del Valle E."/>
        </authorList>
    </citation>
    <scope>NUCLEOTIDE SEQUENCE</scope>
    <source>
        <strain evidence="1">M</strain>
    </source>
</reference>
<dbReference type="Proteomes" id="UP001193920">
    <property type="component" value="Unassembled WGS sequence"/>
</dbReference>
<dbReference type="RefSeq" id="WP_323869880.1">
    <property type="nucleotide sequence ID" value="NZ_JACXBF010000589.1"/>
</dbReference>
<evidence type="ECO:0000313" key="1">
    <source>
        <dbReference type="EMBL" id="MBD2803044.1"/>
    </source>
</evidence>
<accession>A0AAW3Z1G5</accession>
<dbReference type="Pfam" id="PF10765">
    <property type="entry name" value="Phage_P22_NinX"/>
    <property type="match status" value="1"/>
</dbReference>
<dbReference type="EMBL" id="JACXBF010000589">
    <property type="protein sequence ID" value="MBD2803044.1"/>
    <property type="molecule type" value="Genomic_DNA"/>
</dbReference>
<comment type="caution">
    <text evidence="1">The sequence shown here is derived from an EMBL/GenBank/DDBJ whole genome shotgun (WGS) entry which is preliminary data.</text>
</comment>
<reference evidence="1" key="2">
    <citation type="journal article" date="2024" name="Toxins">
        <title>Genome Sequence Analysis of Native Xenorhabdus Strains Isolated from Entomopathogenic Nematodes in Argentina.</title>
        <authorList>
            <person name="Palma L."/>
            <person name="Frizzo L."/>
            <person name="Kaiser S."/>
            <person name="Berry C."/>
            <person name="Caballero P."/>
            <person name="Bode H.B."/>
            <person name="Del Valle E.E."/>
        </authorList>
    </citation>
    <scope>NUCLEOTIDE SEQUENCE</scope>
    <source>
        <strain evidence="1">M</strain>
    </source>
</reference>
<dbReference type="InterPro" id="IPR019701">
    <property type="entry name" value="Phage_P22_NinX"/>
</dbReference>